<proteinExistence type="predicted"/>
<dbReference type="EMBL" id="JAFGDB010000062">
    <property type="protein sequence ID" value="MBN2067556.1"/>
    <property type="molecule type" value="Genomic_DNA"/>
</dbReference>
<accession>A0A938YXM3</accession>
<evidence type="ECO:0000313" key="2">
    <source>
        <dbReference type="Proteomes" id="UP000809243"/>
    </source>
</evidence>
<gene>
    <name evidence="1" type="ORF">JW744_03750</name>
</gene>
<organism evidence="1 2">
    <name type="scientific">Candidatus Iainarchaeum sp</name>
    <dbReference type="NCBI Taxonomy" id="3101447"/>
    <lineage>
        <taxon>Archaea</taxon>
        <taxon>Candidatus Iainarchaeota</taxon>
        <taxon>Candidatus Iainarchaeia</taxon>
        <taxon>Candidatus Iainarchaeales</taxon>
        <taxon>Candidatus Iainarchaeaceae</taxon>
        <taxon>Candidatus Iainarchaeum</taxon>
    </lineage>
</organism>
<protein>
    <submittedName>
        <fullName evidence="1">Uncharacterized protein</fullName>
    </submittedName>
</protein>
<sequence>MFVNVKQGYLNFHNPLIDEAYDKYISIQKTEEVKPTLEDFFQFCINDAELVVKELENLTGKEYITIEDYLAATTKVNKLHMKELLKVVQLMVNKQDQLLVKISEFINTSLKIISDEQAMEKAIADEKDLLKKSYFPTVIRIQKTLLGEFRKEVIKAQKNHWKILAPIPGLKYFAFGKRTHNFRKFARTIAATNILVIRLVKLFDKDKIKKEITQAYEEFAKAGILEPKHKFDRYNEYIANAIKV</sequence>
<dbReference type="Proteomes" id="UP000809243">
    <property type="component" value="Unassembled WGS sequence"/>
</dbReference>
<comment type="caution">
    <text evidence="1">The sequence shown here is derived from an EMBL/GenBank/DDBJ whole genome shotgun (WGS) entry which is preliminary data.</text>
</comment>
<reference evidence="1" key="1">
    <citation type="submission" date="2021-01" db="EMBL/GenBank/DDBJ databases">
        <title>Active Sulfur Cycling in an Early Earth Analoge.</title>
        <authorList>
            <person name="Hahn C.R."/>
            <person name="Youssef N.H."/>
            <person name="Elshahed M."/>
        </authorList>
    </citation>
    <scope>NUCLEOTIDE SEQUENCE</scope>
    <source>
        <strain evidence="1">Zod_Metabat.1151</strain>
    </source>
</reference>
<dbReference type="AlphaFoldDB" id="A0A938YXM3"/>
<name>A0A938YXM3_9ARCH</name>
<evidence type="ECO:0000313" key="1">
    <source>
        <dbReference type="EMBL" id="MBN2067556.1"/>
    </source>
</evidence>